<accession>T0Z8N3</accession>
<gene>
    <name evidence="1" type="ORF">B2A_11028</name>
</gene>
<dbReference type="Pfam" id="PF06053">
    <property type="entry name" value="DUF929"/>
    <property type="match status" value="1"/>
</dbReference>
<feature type="non-terminal residue" evidence="1">
    <location>
        <position position="1"/>
    </location>
</feature>
<proteinExistence type="predicted"/>
<dbReference type="EMBL" id="AUZZ01007951">
    <property type="protein sequence ID" value="EQD40437.1"/>
    <property type="molecule type" value="Genomic_DNA"/>
</dbReference>
<name>T0Z8N3_9ZZZZ</name>
<dbReference type="InterPro" id="IPR009272">
    <property type="entry name" value="DUF929"/>
</dbReference>
<organism evidence="1">
    <name type="scientific">mine drainage metagenome</name>
    <dbReference type="NCBI Taxonomy" id="410659"/>
    <lineage>
        <taxon>unclassified sequences</taxon>
        <taxon>metagenomes</taxon>
        <taxon>ecological metagenomes</taxon>
    </lineage>
</organism>
<dbReference type="AlphaFoldDB" id="T0Z8N3"/>
<comment type="caution">
    <text evidence="1">The sequence shown here is derived from an EMBL/GenBank/DDBJ whole genome shotgun (WGS) entry which is preliminary data.</text>
</comment>
<sequence length="217" mass="23725">VDVYLSSWYGCPIGASDSWMLLDYFSQYVNMTQYIQINHTPFANDTSVPGLLFRTFSYEHPATNVSAKYVVDFYPYYLYNLYLNATAAGFNNVEGGTPINSSLLVATGESELNYSGLPGSIIRIVENITTMDHINGTSKASAFLHSPHKINTVMVITGPGGTWILNLYIISPGSLTSHTPKYMLDNYTKMPAVNSAEASFASAMTSVSTSPDMCVSD</sequence>
<protein>
    <submittedName>
        <fullName evidence="1">Protein containing DUF929</fullName>
    </submittedName>
</protein>
<reference evidence="1" key="1">
    <citation type="submission" date="2013-08" db="EMBL/GenBank/DDBJ databases">
        <authorList>
            <person name="Mendez C."/>
            <person name="Richter M."/>
            <person name="Ferrer M."/>
            <person name="Sanchez J."/>
        </authorList>
    </citation>
    <scope>NUCLEOTIDE SEQUENCE</scope>
</reference>
<reference evidence="1" key="2">
    <citation type="journal article" date="2014" name="ISME J.">
        <title>Microbial stratification in low pH oxic and suboxic macroscopic growths along an acid mine drainage.</title>
        <authorList>
            <person name="Mendez-Garcia C."/>
            <person name="Mesa V."/>
            <person name="Sprenger R.R."/>
            <person name="Richter M."/>
            <person name="Diez M.S."/>
            <person name="Solano J."/>
            <person name="Bargiela R."/>
            <person name="Golyshina O.V."/>
            <person name="Manteca A."/>
            <person name="Ramos J.L."/>
            <person name="Gallego J.R."/>
            <person name="Llorente I."/>
            <person name="Martins Dos Santos V.A."/>
            <person name="Jensen O.N."/>
            <person name="Pelaez A.I."/>
            <person name="Sanchez J."/>
            <person name="Ferrer M."/>
        </authorList>
    </citation>
    <scope>NUCLEOTIDE SEQUENCE</scope>
</reference>
<evidence type="ECO:0000313" key="1">
    <source>
        <dbReference type="EMBL" id="EQD40437.1"/>
    </source>
</evidence>